<evidence type="ECO:0008006" key="4">
    <source>
        <dbReference type="Google" id="ProtNLM"/>
    </source>
</evidence>
<name>A0ABY6Q3U8_9GAMM</name>
<sequence length="125" mass="14247">MKILKVFFALTLGLVSSCAVTEFDLDREVYERQIKQVRLGMSFDEFQNLFPQRISRGAIKSNVGTIAAYEVAYAYYSFAATGVERRNTITGTERVVTWFFFANDRLIKTGEVDAWPTEAELNVAR</sequence>
<reference evidence="2 3" key="1">
    <citation type="submission" date="2019-02" db="EMBL/GenBank/DDBJ databases">
        <title>Halieaceae_genomes.</title>
        <authorList>
            <person name="Li S.-H."/>
        </authorList>
    </citation>
    <scope>NUCLEOTIDE SEQUENCE [LARGE SCALE GENOMIC DNA]</scope>
    <source>
        <strain evidence="2 3">JH123</strain>
    </source>
</reference>
<evidence type="ECO:0000313" key="2">
    <source>
        <dbReference type="EMBL" id="UZP73939.1"/>
    </source>
</evidence>
<accession>A0ABY6Q3U8</accession>
<keyword evidence="1" id="KW-0732">Signal</keyword>
<gene>
    <name evidence="2" type="ORF">E0F26_03905</name>
</gene>
<proteinExistence type="predicted"/>
<dbReference type="RefSeq" id="WP_279242741.1">
    <property type="nucleotide sequence ID" value="NZ_CP036501.1"/>
</dbReference>
<evidence type="ECO:0000256" key="1">
    <source>
        <dbReference type="SAM" id="SignalP"/>
    </source>
</evidence>
<protein>
    <recommendedName>
        <fullName evidence="4">Lipoprotein</fullName>
    </recommendedName>
</protein>
<keyword evidence="3" id="KW-1185">Reference proteome</keyword>
<feature type="chain" id="PRO_5046919409" description="Lipoprotein" evidence="1">
    <location>
        <begin position="22"/>
        <end position="125"/>
    </location>
</feature>
<dbReference type="Proteomes" id="UP001317963">
    <property type="component" value="Chromosome"/>
</dbReference>
<dbReference type="EMBL" id="CP036501">
    <property type="protein sequence ID" value="UZP73939.1"/>
    <property type="molecule type" value="Genomic_DNA"/>
</dbReference>
<organism evidence="2 3">
    <name type="scientific">Candidatus Paraluminiphilus aquimaris</name>
    <dbReference type="NCBI Taxonomy" id="2518994"/>
    <lineage>
        <taxon>Bacteria</taxon>
        <taxon>Pseudomonadati</taxon>
        <taxon>Pseudomonadota</taxon>
        <taxon>Gammaproteobacteria</taxon>
        <taxon>Cellvibrionales</taxon>
        <taxon>Halieaceae</taxon>
        <taxon>Candidatus Paraluminiphilus</taxon>
    </lineage>
</organism>
<feature type="signal peptide" evidence="1">
    <location>
        <begin position="1"/>
        <end position="21"/>
    </location>
</feature>
<dbReference type="PROSITE" id="PS51257">
    <property type="entry name" value="PROKAR_LIPOPROTEIN"/>
    <property type="match status" value="1"/>
</dbReference>
<evidence type="ECO:0000313" key="3">
    <source>
        <dbReference type="Proteomes" id="UP001317963"/>
    </source>
</evidence>